<feature type="compositionally biased region" description="Low complexity" evidence="1">
    <location>
        <begin position="229"/>
        <end position="247"/>
    </location>
</feature>
<feature type="compositionally biased region" description="Low complexity" evidence="1">
    <location>
        <begin position="46"/>
        <end position="61"/>
    </location>
</feature>
<feature type="compositionally biased region" description="Pro residues" evidence="1">
    <location>
        <begin position="282"/>
        <end position="311"/>
    </location>
</feature>
<evidence type="ECO:0000313" key="3">
    <source>
        <dbReference type="Proteomes" id="UP000521227"/>
    </source>
</evidence>
<dbReference type="RefSeq" id="WP_184086325.1">
    <property type="nucleotide sequence ID" value="NZ_JACHIJ010000004.1"/>
</dbReference>
<evidence type="ECO:0000256" key="1">
    <source>
        <dbReference type="SAM" id="MobiDB-lite"/>
    </source>
</evidence>
<feature type="compositionally biased region" description="Low complexity" evidence="1">
    <location>
        <begin position="152"/>
        <end position="171"/>
    </location>
</feature>
<accession>A0A840N1T6</accession>
<feature type="region of interest" description="Disordered" evidence="1">
    <location>
        <begin position="31"/>
        <end position="61"/>
    </location>
</feature>
<organism evidence="2 3">
    <name type="scientific">Afipia massiliensis</name>
    <dbReference type="NCBI Taxonomy" id="211460"/>
    <lineage>
        <taxon>Bacteria</taxon>
        <taxon>Pseudomonadati</taxon>
        <taxon>Pseudomonadota</taxon>
        <taxon>Alphaproteobacteria</taxon>
        <taxon>Hyphomicrobiales</taxon>
        <taxon>Nitrobacteraceae</taxon>
        <taxon>Afipia</taxon>
    </lineage>
</organism>
<evidence type="ECO:0000313" key="2">
    <source>
        <dbReference type="EMBL" id="MBB5053030.1"/>
    </source>
</evidence>
<feature type="compositionally biased region" description="Polar residues" evidence="1">
    <location>
        <begin position="198"/>
        <end position="213"/>
    </location>
</feature>
<feature type="compositionally biased region" description="Polar residues" evidence="1">
    <location>
        <begin position="122"/>
        <end position="139"/>
    </location>
</feature>
<comment type="caution">
    <text evidence="2">The sequence shown here is derived from an EMBL/GenBank/DDBJ whole genome shotgun (WGS) entry which is preliminary data.</text>
</comment>
<dbReference type="GO" id="GO:0016301">
    <property type="term" value="F:kinase activity"/>
    <property type="evidence" value="ECO:0007669"/>
    <property type="project" value="UniProtKB-KW"/>
</dbReference>
<name>A0A840N1T6_9BRAD</name>
<keyword evidence="2" id="KW-0808">Transferase</keyword>
<dbReference type="EMBL" id="JACHIJ010000004">
    <property type="protein sequence ID" value="MBB5053030.1"/>
    <property type="molecule type" value="Genomic_DNA"/>
</dbReference>
<dbReference type="AlphaFoldDB" id="A0A840N1T6"/>
<feature type="compositionally biased region" description="Polar residues" evidence="1">
    <location>
        <begin position="257"/>
        <end position="275"/>
    </location>
</feature>
<feature type="region of interest" description="Disordered" evidence="1">
    <location>
        <begin position="122"/>
        <end position="311"/>
    </location>
</feature>
<dbReference type="Proteomes" id="UP000521227">
    <property type="component" value="Unassembled WGS sequence"/>
</dbReference>
<reference evidence="2 3" key="1">
    <citation type="submission" date="2020-08" db="EMBL/GenBank/DDBJ databases">
        <title>Genomic Encyclopedia of Type Strains, Phase IV (KMG-IV): sequencing the most valuable type-strain genomes for metagenomic binning, comparative biology and taxonomic classification.</title>
        <authorList>
            <person name="Goeker M."/>
        </authorList>
    </citation>
    <scope>NUCLEOTIDE SEQUENCE [LARGE SCALE GENOMIC DNA]</scope>
    <source>
        <strain evidence="2 3">DSM 17498</strain>
    </source>
</reference>
<proteinExistence type="predicted"/>
<sequence>MQLELQHADPHADPHDAIVAQLRELAPRIVHDPSKDHAPSEVNVTPAAAPEPASEPLPSAAPLNDNVGDILNPAPRGKLARGVVGLIVCAGIATAAAWHSYGDEAKQRLSHLVPQLLAGTTASTQSADAAESQNTTPQIATSEPAAEPPPAQDAAAPTLAEPATAASTPAAETPPTPAAPTPELAQSIETMAREIASLKQTVEQLQAGQQQLSRDVAKAAEHETRRKPAAQAAKPAAAPRPQRASTPAPAPAIRSVQPASTQAYPQGQTYPQSYPQREAYIPPAPPQQSAPSQLPPPPGDTSVPRPPMPLR</sequence>
<feature type="compositionally biased region" description="Basic and acidic residues" evidence="1">
    <location>
        <begin position="215"/>
        <end position="226"/>
    </location>
</feature>
<protein>
    <submittedName>
        <fullName evidence="2">Chemotaxis protein histidine kinase CheA</fullName>
    </submittedName>
</protein>
<keyword evidence="2" id="KW-0418">Kinase</keyword>
<gene>
    <name evidence="2" type="ORF">HNQ36_003021</name>
</gene>